<reference evidence="1" key="1">
    <citation type="submission" date="2021-02" db="EMBL/GenBank/DDBJ databases">
        <authorList>
            <person name="Nowell W R."/>
        </authorList>
    </citation>
    <scope>NUCLEOTIDE SEQUENCE</scope>
</reference>
<gene>
    <name evidence="1" type="ORF">GIL414_LOCUS57525</name>
</gene>
<dbReference type="EMBL" id="CAJOBJ010209062">
    <property type="protein sequence ID" value="CAF5005583.1"/>
    <property type="molecule type" value="Genomic_DNA"/>
</dbReference>
<evidence type="ECO:0000313" key="2">
    <source>
        <dbReference type="Proteomes" id="UP000681720"/>
    </source>
</evidence>
<evidence type="ECO:0000313" key="1">
    <source>
        <dbReference type="EMBL" id="CAF5005583.1"/>
    </source>
</evidence>
<sequence length="47" mass="5202">MNIQIPTTLPIVYLNNGQEAAENDPCANIYIKAINQRTTNNVQCPQA</sequence>
<feature type="non-terminal residue" evidence="1">
    <location>
        <position position="47"/>
    </location>
</feature>
<dbReference type="Proteomes" id="UP000681720">
    <property type="component" value="Unassembled WGS sequence"/>
</dbReference>
<name>A0A8S3DDL6_9BILA</name>
<dbReference type="AlphaFoldDB" id="A0A8S3DDL6"/>
<organism evidence="1 2">
    <name type="scientific">Rotaria magnacalcarata</name>
    <dbReference type="NCBI Taxonomy" id="392030"/>
    <lineage>
        <taxon>Eukaryota</taxon>
        <taxon>Metazoa</taxon>
        <taxon>Spiralia</taxon>
        <taxon>Gnathifera</taxon>
        <taxon>Rotifera</taxon>
        <taxon>Eurotatoria</taxon>
        <taxon>Bdelloidea</taxon>
        <taxon>Philodinida</taxon>
        <taxon>Philodinidae</taxon>
        <taxon>Rotaria</taxon>
    </lineage>
</organism>
<accession>A0A8S3DDL6</accession>
<proteinExistence type="predicted"/>
<comment type="caution">
    <text evidence="1">The sequence shown here is derived from an EMBL/GenBank/DDBJ whole genome shotgun (WGS) entry which is preliminary data.</text>
</comment>
<protein>
    <submittedName>
        <fullName evidence="1">Uncharacterized protein</fullName>
    </submittedName>
</protein>